<accession>A0A9J6P691</accession>
<evidence type="ECO:0000256" key="3">
    <source>
        <dbReference type="PROSITE-ProRule" id="PRU00284"/>
    </source>
</evidence>
<evidence type="ECO:0000259" key="6">
    <source>
        <dbReference type="PROSITE" id="PS50885"/>
    </source>
</evidence>
<dbReference type="SUPFAM" id="SSF58104">
    <property type="entry name" value="Methyl-accepting chemotaxis protein (MCP) signaling domain"/>
    <property type="match status" value="1"/>
</dbReference>
<evidence type="ECO:0000313" key="7">
    <source>
        <dbReference type="EMBL" id="MCM1991633.1"/>
    </source>
</evidence>
<keyword evidence="8" id="KW-1185">Reference proteome</keyword>
<evidence type="ECO:0000313" key="8">
    <source>
        <dbReference type="Proteomes" id="UP001056429"/>
    </source>
</evidence>
<dbReference type="PROSITE" id="PS50111">
    <property type="entry name" value="CHEMOTAXIS_TRANSDUC_2"/>
    <property type="match status" value="1"/>
</dbReference>
<dbReference type="InterPro" id="IPR004089">
    <property type="entry name" value="MCPsignal_dom"/>
</dbReference>
<dbReference type="SMART" id="SM00283">
    <property type="entry name" value="MA"/>
    <property type="match status" value="1"/>
</dbReference>
<dbReference type="PANTHER" id="PTHR32089:SF112">
    <property type="entry name" value="LYSOZYME-LIKE PROTEIN-RELATED"/>
    <property type="match status" value="1"/>
</dbReference>
<dbReference type="EMBL" id="JAGSOJ010000004">
    <property type="protein sequence ID" value="MCM1991633.1"/>
    <property type="molecule type" value="Genomic_DNA"/>
</dbReference>
<gene>
    <name evidence="7" type="ORF">KDK92_18000</name>
</gene>
<keyword evidence="4" id="KW-0472">Membrane</keyword>
<evidence type="ECO:0000256" key="2">
    <source>
        <dbReference type="ARBA" id="ARBA00029447"/>
    </source>
</evidence>
<keyword evidence="4" id="KW-0812">Transmembrane</keyword>
<keyword evidence="4" id="KW-1133">Transmembrane helix</keyword>
<dbReference type="AlphaFoldDB" id="A0A9J6P691"/>
<evidence type="ECO:0000259" key="5">
    <source>
        <dbReference type="PROSITE" id="PS50111"/>
    </source>
</evidence>
<proteinExistence type="inferred from homology"/>
<protein>
    <submittedName>
        <fullName evidence="7">Methyl-accepting chemotaxis protein</fullName>
    </submittedName>
</protein>
<comment type="similarity">
    <text evidence="2">Belongs to the methyl-accepting chemotaxis (MCP) protein family.</text>
</comment>
<dbReference type="GO" id="GO:0016020">
    <property type="term" value="C:membrane"/>
    <property type="evidence" value="ECO:0007669"/>
    <property type="project" value="InterPro"/>
</dbReference>
<dbReference type="PANTHER" id="PTHR32089">
    <property type="entry name" value="METHYL-ACCEPTING CHEMOTAXIS PROTEIN MCPB"/>
    <property type="match status" value="1"/>
</dbReference>
<dbReference type="Gene3D" id="6.10.340.10">
    <property type="match status" value="1"/>
</dbReference>
<organism evidence="7 8">
    <name type="scientific">Oceanirhabdus seepicola</name>
    <dbReference type="NCBI Taxonomy" id="2828781"/>
    <lineage>
        <taxon>Bacteria</taxon>
        <taxon>Bacillati</taxon>
        <taxon>Bacillota</taxon>
        <taxon>Clostridia</taxon>
        <taxon>Eubacteriales</taxon>
        <taxon>Clostridiaceae</taxon>
        <taxon>Oceanirhabdus</taxon>
    </lineage>
</organism>
<dbReference type="Pfam" id="PF00015">
    <property type="entry name" value="MCPsignal"/>
    <property type="match status" value="1"/>
</dbReference>
<reference evidence="7" key="1">
    <citation type="journal article" date="2021" name="mSystems">
        <title>Bacteria and Archaea Synergistically Convert Glycine Betaine to Biogenic Methane in the Formosa Cold Seep of the South China Sea.</title>
        <authorList>
            <person name="Li L."/>
            <person name="Zhang W."/>
            <person name="Zhang S."/>
            <person name="Song L."/>
            <person name="Sun Q."/>
            <person name="Zhang H."/>
            <person name="Xiang H."/>
            <person name="Dong X."/>
        </authorList>
    </citation>
    <scope>NUCLEOTIDE SEQUENCE</scope>
    <source>
        <strain evidence="7">ZWT</strain>
    </source>
</reference>
<reference evidence="7" key="2">
    <citation type="submission" date="2021-04" db="EMBL/GenBank/DDBJ databases">
        <authorList>
            <person name="Dong X."/>
        </authorList>
    </citation>
    <scope>NUCLEOTIDE SEQUENCE</scope>
    <source>
        <strain evidence="7">ZWT</strain>
    </source>
</reference>
<dbReference type="Gene3D" id="1.10.287.950">
    <property type="entry name" value="Methyl-accepting chemotaxis protein"/>
    <property type="match status" value="1"/>
</dbReference>
<comment type="caution">
    <text evidence="7">The sequence shown here is derived from an EMBL/GenBank/DDBJ whole genome shotgun (WGS) entry which is preliminary data.</text>
</comment>
<evidence type="ECO:0000256" key="1">
    <source>
        <dbReference type="ARBA" id="ARBA00023224"/>
    </source>
</evidence>
<dbReference type="GO" id="GO:0007165">
    <property type="term" value="P:signal transduction"/>
    <property type="evidence" value="ECO:0007669"/>
    <property type="project" value="UniProtKB-KW"/>
</dbReference>
<dbReference type="Proteomes" id="UP001056429">
    <property type="component" value="Unassembled WGS sequence"/>
</dbReference>
<sequence length="428" mass="47585">MSYLKKIKIKNKILIVLTMTVLLLVSQVFFIATQIIERVRFNNIIGVFMILSTLINIIILVDLVKCIVNSINEINNVLKDTLKGKLTGKINIDNKDEIGEIAILINVFLDKMNNLILKNKDYFSNLSVAVDELAISGTRAFDGIHEITNDLNELTHFSSANAGNIEEVTASIQEMASNTQVISQKSQNAFESSKEILNSVSIGKREISDVLEANNKSKESMDEVFEAIIALKVSSEHIGEIGSIIKGISEQTNLLSLNAAIEAARAGERGKGFTVVTEEIKKLAVKSNESISKISLLINEIQDKANYADRIIRKDQHIMDISVKKSKDIAEEFKTILERTEIITDEIRRISSSSSDQSRISETIANIMSDILVTTQKNDSTIHSINKVLNEQLSFYNEVGLSIQDLAELISVLKDSSDKWKCNCTTES</sequence>
<keyword evidence="1 3" id="KW-0807">Transducer</keyword>
<dbReference type="InterPro" id="IPR003660">
    <property type="entry name" value="HAMP_dom"/>
</dbReference>
<feature type="transmembrane region" description="Helical" evidence="4">
    <location>
        <begin position="12"/>
        <end position="32"/>
    </location>
</feature>
<feature type="domain" description="Methyl-accepting transducer" evidence="5">
    <location>
        <begin position="136"/>
        <end position="372"/>
    </location>
</feature>
<evidence type="ECO:0000256" key="4">
    <source>
        <dbReference type="SAM" id="Phobius"/>
    </source>
</evidence>
<feature type="transmembrane region" description="Helical" evidence="4">
    <location>
        <begin position="44"/>
        <end position="64"/>
    </location>
</feature>
<dbReference type="RefSeq" id="WP_250860776.1">
    <property type="nucleotide sequence ID" value="NZ_JAGSOJ010000004.1"/>
</dbReference>
<feature type="domain" description="HAMP" evidence="6">
    <location>
        <begin position="67"/>
        <end position="117"/>
    </location>
</feature>
<dbReference type="PROSITE" id="PS50885">
    <property type="entry name" value="HAMP"/>
    <property type="match status" value="1"/>
</dbReference>
<name>A0A9J6P691_9CLOT</name>